<dbReference type="EMBL" id="BAAAZP010000241">
    <property type="protein sequence ID" value="GAA3720077.1"/>
    <property type="molecule type" value="Genomic_DNA"/>
</dbReference>
<dbReference type="Proteomes" id="UP001500902">
    <property type="component" value="Unassembled WGS sequence"/>
</dbReference>
<proteinExistence type="predicted"/>
<comment type="caution">
    <text evidence="1">The sequence shown here is derived from an EMBL/GenBank/DDBJ whole genome shotgun (WGS) entry which is preliminary data.</text>
</comment>
<evidence type="ECO:0000313" key="1">
    <source>
        <dbReference type="EMBL" id="GAA3720077.1"/>
    </source>
</evidence>
<keyword evidence="2" id="KW-1185">Reference proteome</keyword>
<organism evidence="1 2">
    <name type="scientific">Nonomuraea antimicrobica</name>
    <dbReference type="NCBI Taxonomy" id="561173"/>
    <lineage>
        <taxon>Bacteria</taxon>
        <taxon>Bacillati</taxon>
        <taxon>Actinomycetota</taxon>
        <taxon>Actinomycetes</taxon>
        <taxon>Streptosporangiales</taxon>
        <taxon>Streptosporangiaceae</taxon>
        <taxon>Nonomuraea</taxon>
    </lineage>
</organism>
<evidence type="ECO:0000313" key="2">
    <source>
        <dbReference type="Proteomes" id="UP001500902"/>
    </source>
</evidence>
<sequence length="61" mass="6574">MAERSAGVHDAHHTPSPGSFLYLATSGILPEAHTPRRAADWTLTTIVLETLFMWGVIGLTA</sequence>
<name>A0ABP7EPQ4_9ACTN</name>
<reference evidence="2" key="1">
    <citation type="journal article" date="2019" name="Int. J. Syst. Evol. Microbiol.">
        <title>The Global Catalogue of Microorganisms (GCM) 10K type strain sequencing project: providing services to taxonomists for standard genome sequencing and annotation.</title>
        <authorList>
            <consortium name="The Broad Institute Genomics Platform"/>
            <consortium name="The Broad Institute Genome Sequencing Center for Infectious Disease"/>
            <person name="Wu L."/>
            <person name="Ma J."/>
        </authorList>
    </citation>
    <scope>NUCLEOTIDE SEQUENCE [LARGE SCALE GENOMIC DNA]</scope>
    <source>
        <strain evidence="2">JCM 16904</strain>
    </source>
</reference>
<protein>
    <submittedName>
        <fullName evidence="1">Uncharacterized protein</fullName>
    </submittedName>
</protein>
<accession>A0ABP7EPQ4</accession>
<gene>
    <name evidence="1" type="ORF">GCM10022224_102460</name>
</gene>